<gene>
    <name evidence="11" type="ORF">ABWT76_004208</name>
</gene>
<dbReference type="InterPro" id="IPR011459">
    <property type="entry name" value="DUF1565"/>
</dbReference>
<dbReference type="Pfam" id="PF07602">
    <property type="entry name" value="DUF1565"/>
    <property type="match status" value="1"/>
</dbReference>
<dbReference type="InterPro" id="IPR025478">
    <property type="entry name" value="COP23"/>
</dbReference>
<dbReference type="RefSeq" id="WP_354634914.1">
    <property type="nucleotide sequence ID" value="NZ_CP159837.1"/>
</dbReference>
<dbReference type="GO" id="GO:0008236">
    <property type="term" value="F:serine-type peptidase activity"/>
    <property type="evidence" value="ECO:0007669"/>
    <property type="project" value="UniProtKB-KW"/>
</dbReference>
<dbReference type="InterPro" id="IPR011050">
    <property type="entry name" value="Pectin_lyase_fold/virulence"/>
</dbReference>
<dbReference type="PRINTS" id="PR00839">
    <property type="entry name" value="V8PROTEASE"/>
</dbReference>
<dbReference type="Gene3D" id="2.40.10.10">
    <property type="entry name" value="Trypsin-like serine proteases"/>
    <property type="match status" value="2"/>
</dbReference>
<keyword evidence="4" id="KW-0732">Signal</keyword>
<dbReference type="InterPro" id="IPR008256">
    <property type="entry name" value="Peptidase_S1B"/>
</dbReference>
<keyword evidence="6" id="KW-0833">Ubl conjugation pathway</keyword>
<reference evidence="11" key="1">
    <citation type="submission" date="2024-07" db="EMBL/GenBank/DDBJ databases">
        <authorList>
            <person name="Kim Y.J."/>
            <person name="Jeong J.Y."/>
        </authorList>
    </citation>
    <scope>NUCLEOTIDE SEQUENCE</scope>
    <source>
        <strain evidence="11">GIHE-MW2</strain>
    </source>
</reference>
<dbReference type="AlphaFoldDB" id="A0AAU8JBD3"/>
<dbReference type="EC" id="3.4.21.-" evidence="9"/>
<evidence type="ECO:0000256" key="5">
    <source>
        <dbReference type="ARBA" id="ARBA00022737"/>
    </source>
</evidence>
<dbReference type="PANTHER" id="PTHR22990">
    <property type="entry name" value="F-BOX ONLY PROTEIN"/>
    <property type="match status" value="1"/>
</dbReference>
<evidence type="ECO:0000256" key="8">
    <source>
        <dbReference type="ARBA" id="ARBA00022825"/>
    </source>
</evidence>
<dbReference type="Pfam" id="PF14218">
    <property type="entry name" value="COP23"/>
    <property type="match status" value="1"/>
</dbReference>
<evidence type="ECO:0000256" key="1">
    <source>
        <dbReference type="ARBA" id="ARBA00004906"/>
    </source>
</evidence>
<proteinExistence type="inferred from homology"/>
<dbReference type="PANTHER" id="PTHR22990:SF15">
    <property type="entry name" value="F-BOX ONLY PROTEIN 10"/>
    <property type="match status" value="1"/>
</dbReference>
<dbReference type="Pfam" id="PF13365">
    <property type="entry name" value="Trypsin_2"/>
    <property type="match status" value="1"/>
</dbReference>
<dbReference type="InterPro" id="IPR012334">
    <property type="entry name" value="Pectin_lyas_fold"/>
</dbReference>
<evidence type="ECO:0000256" key="6">
    <source>
        <dbReference type="ARBA" id="ARBA00022786"/>
    </source>
</evidence>
<dbReference type="SMART" id="SM00710">
    <property type="entry name" value="PbH1"/>
    <property type="match status" value="5"/>
</dbReference>
<dbReference type="InterPro" id="IPR043504">
    <property type="entry name" value="Peptidase_S1_PA_chymotrypsin"/>
</dbReference>
<keyword evidence="3 9" id="KW-0645">Protease</keyword>
<evidence type="ECO:0000259" key="10">
    <source>
        <dbReference type="Pfam" id="PF07602"/>
    </source>
</evidence>
<dbReference type="SUPFAM" id="SSF51126">
    <property type="entry name" value="Pectin lyase-like"/>
    <property type="match status" value="1"/>
</dbReference>
<keyword evidence="7 9" id="KW-0378">Hydrolase</keyword>
<comment type="similarity">
    <text evidence="2 9">Belongs to the peptidase S1B family.</text>
</comment>
<comment type="pathway">
    <text evidence="1">Protein modification; protein ubiquitination.</text>
</comment>
<protein>
    <recommendedName>
        <fullName evidence="9">Serine protease</fullName>
        <ecNumber evidence="9">3.4.21.-</ecNumber>
    </recommendedName>
</protein>
<dbReference type="InterPro" id="IPR051550">
    <property type="entry name" value="SCF-Subunits/Alg-Epimerases"/>
</dbReference>
<evidence type="ECO:0000313" key="11">
    <source>
        <dbReference type="EMBL" id="XCM35519.1"/>
    </source>
</evidence>
<dbReference type="NCBIfam" id="TIGR03804">
    <property type="entry name" value="para_beta_helix"/>
    <property type="match status" value="1"/>
</dbReference>
<organism evidence="11">
    <name type="scientific">Planktothricoides raciborskii GIHE-MW2</name>
    <dbReference type="NCBI Taxonomy" id="2792601"/>
    <lineage>
        <taxon>Bacteria</taxon>
        <taxon>Bacillati</taxon>
        <taxon>Cyanobacteriota</taxon>
        <taxon>Cyanophyceae</taxon>
        <taxon>Oscillatoriophycideae</taxon>
        <taxon>Oscillatoriales</taxon>
        <taxon>Oscillatoriaceae</taxon>
        <taxon>Planktothricoides</taxon>
    </lineage>
</organism>
<dbReference type="GO" id="GO:0006508">
    <property type="term" value="P:proteolysis"/>
    <property type="evidence" value="ECO:0007669"/>
    <property type="project" value="UniProtKB-KW"/>
</dbReference>
<evidence type="ECO:0000256" key="7">
    <source>
        <dbReference type="ARBA" id="ARBA00022801"/>
    </source>
</evidence>
<dbReference type="InterPro" id="IPR009003">
    <property type="entry name" value="Peptidase_S1_PA"/>
</dbReference>
<accession>A0AAU8JBD3</accession>
<dbReference type="InterPro" id="IPR006626">
    <property type="entry name" value="PbH1"/>
</dbReference>
<dbReference type="InterPro" id="IPR022441">
    <property type="entry name" value="Para_beta_helix_rpt-2"/>
</dbReference>
<keyword evidence="8 9" id="KW-0720">Serine protease</keyword>
<feature type="domain" description="DUF1565" evidence="10">
    <location>
        <begin position="364"/>
        <end position="617"/>
    </location>
</feature>
<evidence type="ECO:0000256" key="2">
    <source>
        <dbReference type="ARBA" id="ARBA00008764"/>
    </source>
</evidence>
<name>A0AAU8JBD3_9CYAN</name>
<evidence type="ECO:0000256" key="4">
    <source>
        <dbReference type="ARBA" id="ARBA00022729"/>
    </source>
</evidence>
<dbReference type="Gene3D" id="2.160.20.10">
    <property type="entry name" value="Single-stranded right-handed beta-helix, Pectin lyase-like"/>
    <property type="match status" value="1"/>
</dbReference>
<evidence type="ECO:0000256" key="3">
    <source>
        <dbReference type="ARBA" id="ARBA00022670"/>
    </source>
</evidence>
<dbReference type="EMBL" id="CP159837">
    <property type="protein sequence ID" value="XCM35519.1"/>
    <property type="molecule type" value="Genomic_DNA"/>
</dbReference>
<sequence length="788" mass="85382">MLQSLLRFLLSTTAVLVITLPPIKTIALTATEVEAIAWQVSVLISPNLTAKGDRLLIPGSKTGSGVIIGRERNLNGDNYSNTYYVLTALHVVAKKGGFHAIAMPDGAVYYVEANPMSDRIIPLGKFVGELGQTIEGLDLAILKFVSDRDYAVAPIATTPPNPGEPIFINGWPNPLNLGNIQRDRLFNSGNLRQIVNPPQADGGYSFLYTNETESGMSGGPIFNGDGELIGIHGRGRGIENRCSSPEMNLNHSCGMPIFPLLPQIAAQKISLPLNQNPVSIEIIQYGLRYRGQSDRIQGDRWPLTVLGTVINPNFDATLALPNPETSINSTSVNAANNDSGNPMNAAANAQKSSPVYYVNPQTGTNHATAGKTPETPVKSISYLLQSSLLPGTVINLAPGIYNSSNETFPFKLPTGVILQGNMPESGNQNQDNREAIREVLIVGGDFTTTRSWGQQNVTIVASDRSQISGVTVSNPLRNGTGIWVETGNPIIRDNIFSKNNREGIFIGDNASPAIANNQFIDNISNGISISNEAGGEIHGNIFKNSEFGVVIAGNAAPFFTQNQFDGHRIGLILTEQAHPKLNSNIIENNREYGVLSLSAADPEIASNNQIRGNPLSNKLAVKNHEWGLPLPAELSPSLVFGCLEYDAGLATWVSNGNTSIPQPMILWPPELLQPTNRCQSVAGKLNGIVAQVENPLDNLFLKTGRVNNSLVVCWVSDWQSNCQANNMLFPLQINQERINRIQRLRDLLVFPIAQQGNPVQQLEEEAIAPLQFLSERLQSPPGLWFVKP</sequence>
<evidence type="ECO:0000256" key="9">
    <source>
        <dbReference type="RuleBase" id="RU004296"/>
    </source>
</evidence>
<dbReference type="SUPFAM" id="SSF50494">
    <property type="entry name" value="Trypsin-like serine proteases"/>
    <property type="match status" value="1"/>
</dbReference>
<keyword evidence="5" id="KW-0677">Repeat</keyword>